<dbReference type="Pfam" id="PF01915">
    <property type="entry name" value="Glyco_hydro_3_C"/>
    <property type="match status" value="1"/>
</dbReference>
<dbReference type="Gene3D" id="2.60.120.260">
    <property type="entry name" value="Galactose-binding domain-like"/>
    <property type="match status" value="1"/>
</dbReference>
<dbReference type="EC" id="3.2.1.21" evidence="4 10"/>
<dbReference type="PROSITE" id="PS51820">
    <property type="entry name" value="PA14"/>
    <property type="match status" value="1"/>
</dbReference>
<keyword evidence="13" id="KW-1185">Reference proteome</keyword>
<evidence type="ECO:0000256" key="6">
    <source>
        <dbReference type="ARBA" id="ARBA00023180"/>
    </source>
</evidence>
<dbReference type="Pfam" id="PF14310">
    <property type="entry name" value="Fn3-like"/>
    <property type="match status" value="1"/>
</dbReference>
<dbReference type="GO" id="GO:0030245">
    <property type="term" value="P:cellulose catabolic process"/>
    <property type="evidence" value="ECO:0007669"/>
    <property type="project" value="UniProtKB-UniPathway"/>
</dbReference>
<evidence type="ECO:0000313" key="12">
    <source>
        <dbReference type="EMBL" id="KAF1989575.1"/>
    </source>
</evidence>
<dbReference type="PANTHER" id="PTHR42715:SF3">
    <property type="entry name" value="BETA-GLUCOSIDASE B-RELATED"/>
    <property type="match status" value="1"/>
</dbReference>
<sequence length="822" mass="89953">MNYSEGKTDDEARALVAQLSLEEQVSLLAGSDFWRTVALPERGIPSIKTTDGPNGARGEFFKNGTPAALFPCGVSLAATWNTSLTEQVGKALADETKARGADVLLAPTICMHRSPLGGRNFESFSEDPYLTGKLAASYVRGLQSCGVAATIKHFAGNEQETLRTSIDSLISLRALREVYMKPFEIVMRDCPPWALMTSYNKVNGVHSDMNSFLLKDVLRSEWEFDGLVMSDWNGTNSTAQSIDAGCDLEMPGPAKWRGTHALTALKQGKLSREAVEKAAANVLFLVDRTRGLHGGPEPTEKALDTPQTRQLIRQAGTEGIVLLKNEQSLLPIRGARKIALIGPNANRAIVGGGGSASLNPYYTTTPFEAISAKSDATVCFAPGCDTSKWLPLASEVCKTAEGQRGVVLEYYKGDKLEGSPIEVQHKEKTDLFLWDSAPKSVLPEYSFKVTAQITPRTTGRHTFSFSSVGPGRMMLDGKLFIDNWDWTEEGEAMFEASQDVLQSINLKADVPVHILVESNNEVRPASKMTPDGPRHGYGGCRIGYQEESRIDLLKEAVDIARDADVAIVCVGLDAEYESEGYDRQTMDLPKNGSQDMLIDAVVKANPKTIVVNQSGTPVTMPWADKVPSILQAWYQGQEAGNALADILFGEVSPSGKLPTTFPRNFEDNPAHGNWPGKDGVVRYEEDIFVGYRHYERMNTSPLFAFGHGLAYTTFLYGFPSSDTSTLIEGARVVVSLTVTNVGETAAAEIVQGYVKFDKSNIKRPEKELQAFTKVFLQPEESKDIELVFDKYSVGSYDVDRKLWVAEPGEYRVLIGASSVDIR</sequence>
<dbReference type="InterPro" id="IPR002772">
    <property type="entry name" value="Glyco_hydro_3_C"/>
</dbReference>
<dbReference type="Proteomes" id="UP000800041">
    <property type="component" value="Unassembled WGS sequence"/>
</dbReference>
<keyword evidence="8 10" id="KW-0326">Glycosidase</keyword>
<dbReference type="Gene3D" id="3.20.20.300">
    <property type="entry name" value="Glycoside hydrolase, family 3, N-terminal domain"/>
    <property type="match status" value="1"/>
</dbReference>
<evidence type="ECO:0000256" key="4">
    <source>
        <dbReference type="ARBA" id="ARBA00012744"/>
    </source>
</evidence>
<comment type="catalytic activity">
    <reaction evidence="1 10">
        <text>Hydrolysis of terminal, non-reducing beta-D-glucosyl residues with release of beta-D-glucose.</text>
        <dbReference type="EC" id="3.2.1.21"/>
    </reaction>
</comment>
<dbReference type="SMART" id="SM00758">
    <property type="entry name" value="PA14"/>
    <property type="match status" value="1"/>
</dbReference>
<dbReference type="PANTHER" id="PTHR42715">
    <property type="entry name" value="BETA-GLUCOSIDASE"/>
    <property type="match status" value="1"/>
</dbReference>
<dbReference type="FunFam" id="2.60.120.260:FF:000114">
    <property type="entry name" value="Glycoside hydrolase family 3 protein"/>
    <property type="match status" value="1"/>
</dbReference>
<keyword evidence="6" id="KW-0325">Glycoprotein</keyword>
<organism evidence="12 13">
    <name type="scientific">Aulographum hederae CBS 113979</name>
    <dbReference type="NCBI Taxonomy" id="1176131"/>
    <lineage>
        <taxon>Eukaryota</taxon>
        <taxon>Fungi</taxon>
        <taxon>Dikarya</taxon>
        <taxon>Ascomycota</taxon>
        <taxon>Pezizomycotina</taxon>
        <taxon>Dothideomycetes</taxon>
        <taxon>Pleosporomycetidae</taxon>
        <taxon>Aulographales</taxon>
        <taxon>Aulographaceae</taxon>
    </lineage>
</organism>
<evidence type="ECO:0000256" key="7">
    <source>
        <dbReference type="ARBA" id="ARBA00023277"/>
    </source>
</evidence>
<dbReference type="Gene3D" id="2.60.40.10">
    <property type="entry name" value="Immunoglobulins"/>
    <property type="match status" value="1"/>
</dbReference>
<reference evidence="12" key="1">
    <citation type="journal article" date="2020" name="Stud. Mycol.">
        <title>101 Dothideomycetes genomes: a test case for predicting lifestyles and emergence of pathogens.</title>
        <authorList>
            <person name="Haridas S."/>
            <person name="Albert R."/>
            <person name="Binder M."/>
            <person name="Bloem J."/>
            <person name="Labutti K."/>
            <person name="Salamov A."/>
            <person name="Andreopoulos B."/>
            <person name="Baker S."/>
            <person name="Barry K."/>
            <person name="Bills G."/>
            <person name="Bluhm B."/>
            <person name="Cannon C."/>
            <person name="Castanera R."/>
            <person name="Culley D."/>
            <person name="Daum C."/>
            <person name="Ezra D."/>
            <person name="Gonzalez J."/>
            <person name="Henrissat B."/>
            <person name="Kuo A."/>
            <person name="Liang C."/>
            <person name="Lipzen A."/>
            <person name="Lutzoni F."/>
            <person name="Magnuson J."/>
            <person name="Mondo S."/>
            <person name="Nolan M."/>
            <person name="Ohm R."/>
            <person name="Pangilinan J."/>
            <person name="Park H.-J."/>
            <person name="Ramirez L."/>
            <person name="Alfaro M."/>
            <person name="Sun H."/>
            <person name="Tritt A."/>
            <person name="Yoshinaga Y."/>
            <person name="Zwiers L.-H."/>
            <person name="Turgeon B."/>
            <person name="Goodwin S."/>
            <person name="Spatafora J."/>
            <person name="Crous P."/>
            <person name="Grigoriev I."/>
        </authorList>
    </citation>
    <scope>NUCLEOTIDE SEQUENCE</scope>
    <source>
        <strain evidence="12">CBS 113979</strain>
    </source>
</reference>
<evidence type="ECO:0000313" key="13">
    <source>
        <dbReference type="Proteomes" id="UP000800041"/>
    </source>
</evidence>
<evidence type="ECO:0000256" key="3">
    <source>
        <dbReference type="ARBA" id="ARBA00005336"/>
    </source>
</evidence>
<comment type="pathway">
    <text evidence="2 10">Glycan metabolism; cellulose degradation.</text>
</comment>
<dbReference type="OrthoDB" id="47059at2759"/>
<dbReference type="Pfam" id="PF00933">
    <property type="entry name" value="Glyco_hydro_3"/>
    <property type="match status" value="1"/>
</dbReference>
<dbReference type="SUPFAM" id="SSF52279">
    <property type="entry name" value="Beta-D-glucan exohydrolase, C-terminal domain"/>
    <property type="match status" value="1"/>
</dbReference>
<gene>
    <name evidence="12" type="ORF">K402DRAFT_326289</name>
</gene>
<dbReference type="Pfam" id="PF07691">
    <property type="entry name" value="PA14"/>
    <property type="match status" value="1"/>
</dbReference>
<evidence type="ECO:0000256" key="9">
    <source>
        <dbReference type="ARBA" id="ARBA00023326"/>
    </source>
</evidence>
<proteinExistence type="inferred from homology"/>
<dbReference type="SUPFAM" id="SSF51445">
    <property type="entry name" value="(Trans)glycosidases"/>
    <property type="match status" value="1"/>
</dbReference>
<dbReference type="InterPro" id="IPR011658">
    <property type="entry name" value="PA14_dom"/>
</dbReference>
<evidence type="ECO:0000256" key="8">
    <source>
        <dbReference type="ARBA" id="ARBA00023295"/>
    </source>
</evidence>
<evidence type="ECO:0000256" key="10">
    <source>
        <dbReference type="RuleBase" id="RU361161"/>
    </source>
</evidence>
<dbReference type="InterPro" id="IPR050288">
    <property type="entry name" value="Cellulose_deg_GH3"/>
</dbReference>
<evidence type="ECO:0000259" key="11">
    <source>
        <dbReference type="PROSITE" id="PS51820"/>
    </source>
</evidence>
<evidence type="ECO:0000256" key="5">
    <source>
        <dbReference type="ARBA" id="ARBA00022801"/>
    </source>
</evidence>
<dbReference type="InterPro" id="IPR036962">
    <property type="entry name" value="Glyco_hydro_3_N_sf"/>
</dbReference>
<evidence type="ECO:0000256" key="1">
    <source>
        <dbReference type="ARBA" id="ARBA00000448"/>
    </source>
</evidence>
<dbReference type="FunFam" id="2.60.40.10:FF:000495">
    <property type="entry name" value="Periplasmic beta-glucosidase"/>
    <property type="match status" value="1"/>
</dbReference>
<dbReference type="InterPro" id="IPR026891">
    <property type="entry name" value="Fn3-like"/>
</dbReference>
<dbReference type="InterPro" id="IPR013783">
    <property type="entry name" value="Ig-like_fold"/>
</dbReference>
<dbReference type="Gene3D" id="3.40.50.1700">
    <property type="entry name" value="Glycoside hydrolase family 3 C-terminal domain"/>
    <property type="match status" value="1"/>
</dbReference>
<dbReference type="PRINTS" id="PR00133">
    <property type="entry name" value="GLHYDRLASE3"/>
</dbReference>
<evidence type="ECO:0000256" key="2">
    <source>
        <dbReference type="ARBA" id="ARBA00004987"/>
    </source>
</evidence>
<dbReference type="InterPro" id="IPR017853">
    <property type="entry name" value="GH"/>
</dbReference>
<dbReference type="PROSITE" id="PS00775">
    <property type="entry name" value="GLYCOSYL_HYDROL_F3"/>
    <property type="match status" value="1"/>
</dbReference>
<dbReference type="InterPro" id="IPR036881">
    <property type="entry name" value="Glyco_hydro_3_C_sf"/>
</dbReference>
<dbReference type="SMART" id="SM01217">
    <property type="entry name" value="Fn3_like"/>
    <property type="match status" value="1"/>
</dbReference>
<dbReference type="InterPro" id="IPR037524">
    <property type="entry name" value="PA14/GLEYA"/>
</dbReference>
<name>A0A6G1H8T9_9PEZI</name>
<dbReference type="AlphaFoldDB" id="A0A6G1H8T9"/>
<feature type="domain" description="PA14" evidence="11">
    <location>
        <begin position="401"/>
        <end position="561"/>
    </location>
</feature>
<dbReference type="EMBL" id="ML977144">
    <property type="protein sequence ID" value="KAF1989575.1"/>
    <property type="molecule type" value="Genomic_DNA"/>
</dbReference>
<dbReference type="GO" id="GO:0008422">
    <property type="term" value="F:beta-glucosidase activity"/>
    <property type="evidence" value="ECO:0007669"/>
    <property type="project" value="UniProtKB-EC"/>
</dbReference>
<dbReference type="InterPro" id="IPR001764">
    <property type="entry name" value="Glyco_hydro_3_N"/>
</dbReference>
<keyword evidence="7 10" id="KW-0119">Carbohydrate metabolism</keyword>
<dbReference type="UniPathway" id="UPA00696"/>
<comment type="similarity">
    <text evidence="3 10">Belongs to the glycosyl hydrolase 3 family.</text>
</comment>
<protein>
    <recommendedName>
        <fullName evidence="4 10">beta-glucosidase</fullName>
        <ecNumber evidence="4 10">3.2.1.21</ecNumber>
    </recommendedName>
</protein>
<accession>A0A6G1H8T9</accession>
<keyword evidence="5 10" id="KW-0378">Hydrolase</keyword>
<dbReference type="InterPro" id="IPR019800">
    <property type="entry name" value="Glyco_hydro_3_AS"/>
</dbReference>
<keyword evidence="9 10" id="KW-0624">Polysaccharide degradation</keyword>